<comment type="caution">
    <text evidence="1">The sequence shown here is derived from an EMBL/GenBank/DDBJ whole genome shotgun (WGS) entry which is preliminary data.</text>
</comment>
<organism evidence="1 2">
    <name type="scientific">Eisenbergiella porci</name>
    <dbReference type="NCBI Taxonomy" id="2652274"/>
    <lineage>
        <taxon>Bacteria</taxon>
        <taxon>Bacillati</taxon>
        <taxon>Bacillota</taxon>
        <taxon>Clostridia</taxon>
        <taxon>Lachnospirales</taxon>
        <taxon>Lachnospiraceae</taxon>
        <taxon>Eisenbergiella</taxon>
    </lineage>
</organism>
<dbReference type="Proteomes" id="UP000436047">
    <property type="component" value="Unassembled WGS sequence"/>
</dbReference>
<sequence>MRYKCINAMGIEKYDEHGFPTGSYGVITEGSVWYEDDVNMIGGEVHLECESGCEGCGWIEITRAHLAECFEVIN</sequence>
<evidence type="ECO:0000313" key="2">
    <source>
        <dbReference type="Proteomes" id="UP000436047"/>
    </source>
</evidence>
<name>A0A6N7W7X8_9FIRM</name>
<protein>
    <recommendedName>
        <fullName evidence="3">DUF5348 domain-containing protein</fullName>
    </recommendedName>
</protein>
<evidence type="ECO:0000313" key="1">
    <source>
        <dbReference type="EMBL" id="MSS91356.1"/>
    </source>
</evidence>
<gene>
    <name evidence="1" type="ORF">FYJ45_24905</name>
</gene>
<dbReference type="EMBL" id="VUMI01000063">
    <property type="protein sequence ID" value="MSS91356.1"/>
    <property type="molecule type" value="Genomic_DNA"/>
</dbReference>
<dbReference type="AlphaFoldDB" id="A0A6N7W7X8"/>
<accession>A0A6N7W7X8</accession>
<reference evidence="1 2" key="1">
    <citation type="submission" date="2019-08" db="EMBL/GenBank/DDBJ databases">
        <title>In-depth cultivation of the pig gut microbiome towards novel bacterial diversity and tailored functional studies.</title>
        <authorList>
            <person name="Wylensek D."/>
            <person name="Hitch T.C.A."/>
            <person name="Clavel T."/>
        </authorList>
    </citation>
    <scope>NUCLEOTIDE SEQUENCE [LARGE SCALE GENOMIC DNA]</scope>
    <source>
        <strain evidence="1 2">WCA-389-WT-23B</strain>
    </source>
</reference>
<evidence type="ECO:0008006" key="3">
    <source>
        <dbReference type="Google" id="ProtNLM"/>
    </source>
</evidence>
<proteinExistence type="predicted"/>
<dbReference type="RefSeq" id="WP_154467755.1">
    <property type="nucleotide sequence ID" value="NZ_VUMI01000063.1"/>
</dbReference>
<dbReference type="GeneID" id="86056253"/>
<keyword evidence="2" id="KW-1185">Reference proteome</keyword>